<reference evidence="4" key="1">
    <citation type="journal article" date="2013" name="G3 (Bethesda)">
        <title>Comparative genomics of a plant-pathogenic fungus, Pyrenophora tritici-repentis, reveals transduplication and the impact of repeat elements on pathogenicity and population divergence.</title>
        <authorList>
            <person name="Manning V.A."/>
            <person name="Pandelova I."/>
            <person name="Dhillon B."/>
            <person name="Wilhelm L.J."/>
            <person name="Goodwin S.B."/>
            <person name="Berlin A.M."/>
            <person name="Figueroa M."/>
            <person name="Freitag M."/>
            <person name="Hane J.K."/>
            <person name="Henrissat B."/>
            <person name="Holman W.H."/>
            <person name="Kodira C.D."/>
            <person name="Martin J."/>
            <person name="Oliver R.P."/>
            <person name="Robbertse B."/>
            <person name="Schackwitz W."/>
            <person name="Schwartz D.C."/>
            <person name="Spatafora J.W."/>
            <person name="Turgeon B.G."/>
            <person name="Yandava C."/>
            <person name="Young S."/>
            <person name="Zhou S."/>
            <person name="Zeng Q."/>
            <person name="Grigoriev I.V."/>
            <person name="Ma L.-J."/>
            <person name="Ciuffetti L.M."/>
        </authorList>
    </citation>
    <scope>NUCLEOTIDE SEQUENCE [LARGE SCALE GENOMIC DNA]</scope>
    <source>
        <strain evidence="4">Pt-1C-BFP</strain>
    </source>
</reference>
<dbReference type="KEGG" id="ptrr:6349821"/>
<keyword evidence="2" id="KW-0812">Transmembrane</keyword>
<feature type="region of interest" description="Disordered" evidence="1">
    <location>
        <begin position="198"/>
        <end position="259"/>
    </location>
</feature>
<evidence type="ECO:0000313" key="3">
    <source>
        <dbReference type="EMBL" id="EDU44555.1"/>
    </source>
</evidence>
<protein>
    <submittedName>
        <fullName evidence="3">Uncharacterized protein</fullName>
    </submittedName>
</protein>
<gene>
    <name evidence="3" type="ORF">PTRG_11505</name>
</gene>
<dbReference type="OrthoDB" id="3796633at2759"/>
<dbReference type="EMBL" id="DS231631">
    <property type="protein sequence ID" value="EDU44555.1"/>
    <property type="molecule type" value="Genomic_DNA"/>
</dbReference>
<dbReference type="OMA" id="WPWEDEG"/>
<dbReference type="Proteomes" id="UP000001471">
    <property type="component" value="Unassembled WGS sequence"/>
</dbReference>
<feature type="transmembrane region" description="Helical" evidence="2">
    <location>
        <begin position="110"/>
        <end position="131"/>
    </location>
</feature>
<dbReference type="AlphaFoldDB" id="B2WN56"/>
<organism evidence="3 4">
    <name type="scientific">Pyrenophora tritici-repentis (strain Pt-1C-BFP)</name>
    <name type="common">Wheat tan spot fungus</name>
    <name type="synonym">Drechslera tritici-repentis</name>
    <dbReference type="NCBI Taxonomy" id="426418"/>
    <lineage>
        <taxon>Eukaryota</taxon>
        <taxon>Fungi</taxon>
        <taxon>Dikarya</taxon>
        <taxon>Ascomycota</taxon>
        <taxon>Pezizomycotina</taxon>
        <taxon>Dothideomycetes</taxon>
        <taxon>Pleosporomycetidae</taxon>
        <taxon>Pleosporales</taxon>
        <taxon>Pleosporineae</taxon>
        <taxon>Pleosporaceae</taxon>
        <taxon>Pyrenophora</taxon>
    </lineage>
</organism>
<name>B2WN56_PYRTR</name>
<keyword evidence="2" id="KW-0472">Membrane</keyword>
<evidence type="ECO:0000256" key="2">
    <source>
        <dbReference type="SAM" id="Phobius"/>
    </source>
</evidence>
<accession>B2WN56</accession>
<dbReference type="InParanoid" id="B2WN56"/>
<feature type="compositionally biased region" description="Polar residues" evidence="1">
    <location>
        <begin position="10"/>
        <end position="20"/>
    </location>
</feature>
<dbReference type="GeneID" id="6349821"/>
<feature type="region of interest" description="Disordered" evidence="1">
    <location>
        <begin position="1"/>
        <end position="20"/>
    </location>
</feature>
<evidence type="ECO:0000256" key="1">
    <source>
        <dbReference type="SAM" id="MobiDB-lite"/>
    </source>
</evidence>
<keyword evidence="2" id="KW-1133">Transmembrane helix</keyword>
<sequence>MEVATERATSRTNDTASSSNTALVLAPAPAKPSKNHKNDATYAGALLRPVQCIITPVMDCFIPAPGRQDYEKIFHSIKASIYIYIVPFVVGLLLIAEYEQPGFLPRPDEISVAITGFLCICAIVFAAFALIEYDETHTWPWDDEGFVWPWQRWLWSCTVYDESIGDSVASYKDDYLDSVTSLFEEEGEDKEISVDFGKSGFEGRSDVQEPAQSTTTPDGSPARPDIDIIIPPTPCLPGGLRPNNLAPPPTHSSGLLGESPAPMRFKHFVTYMWVIRGMSRQDRPK</sequence>
<feature type="transmembrane region" description="Helical" evidence="2">
    <location>
        <begin position="81"/>
        <end position="98"/>
    </location>
</feature>
<proteinExistence type="predicted"/>
<dbReference type="HOGENOM" id="CLU_093251_0_0_1"/>
<evidence type="ECO:0000313" key="4">
    <source>
        <dbReference type="Proteomes" id="UP000001471"/>
    </source>
</evidence>